<reference evidence="3" key="3">
    <citation type="submission" date="2020-06" db="EMBL/GenBank/DDBJ databases">
        <authorList>
            <person name="Arumugam K."/>
            <person name="Besarab I."/>
            <person name="Haryono M."/>
            <person name="Bagci C."/>
            <person name="Beier S."/>
            <person name="Buchfink B."/>
            <person name="Gorska A."/>
            <person name="Qiu G."/>
            <person name="Huson D.H."/>
            <person name="Williams R.B."/>
        </authorList>
    </citation>
    <scope>NUCLEOTIDE SEQUENCE</scope>
    <source>
        <strain evidence="3">SSA1</strain>
    </source>
</reference>
<dbReference type="SUPFAM" id="SSF52091">
    <property type="entry name" value="SpoIIaa-like"/>
    <property type="match status" value="1"/>
</dbReference>
<accession>A0A080M4U1</accession>
<sequence length="164" mass="17926">MSDDGNVCFARQGGTWILRFQGDIRYTMAHAVDVFIDDMFAHGNPLRICADLNATTSIDSTGIGLIAKLSNGMRVVGREMPIVFSANADVVETLRNVCLDEVCTIVASAPEVVAENEIPATTPDERELARTIVSAHCMLCDLCENNRAEFSGVIEAFQREVDRT</sequence>
<reference evidence="3 5" key="2">
    <citation type="journal article" date="2019" name="Microbiome">
        <title>Annotated bacterial chromosomes from frame-shift-corrected long-read metagenomic data.</title>
        <authorList>
            <person name="Arumugam K."/>
            <person name="Bagci C."/>
            <person name="Bessarab I."/>
            <person name="Beier S."/>
            <person name="Buchfink B."/>
            <person name="Gorska A."/>
            <person name="Qiu G."/>
            <person name="Huson D.H."/>
            <person name="Williams R.B.H."/>
        </authorList>
    </citation>
    <scope>NUCLEOTIDE SEQUENCE [LARGE SCALE GENOMIC DNA]</scope>
    <source>
        <strain evidence="3">SSA1</strain>
    </source>
</reference>
<dbReference type="Proteomes" id="UP000509684">
    <property type="component" value="Chromosome"/>
</dbReference>
<gene>
    <name evidence="2" type="ORF">AW06_002604</name>
    <name evidence="3" type="ORF">HWD57_00635</name>
</gene>
<evidence type="ECO:0000313" key="3">
    <source>
        <dbReference type="EMBL" id="QLH48461.1"/>
    </source>
</evidence>
<dbReference type="EMBL" id="JDST02000057">
    <property type="protein sequence ID" value="KFB76337.1"/>
    <property type="molecule type" value="Genomic_DNA"/>
</dbReference>
<dbReference type="Pfam" id="PF01740">
    <property type="entry name" value="STAS"/>
    <property type="match status" value="1"/>
</dbReference>
<dbReference type="RefSeq" id="WP_046535012.1">
    <property type="nucleotide sequence ID" value="NZ_JDST02000057.1"/>
</dbReference>
<dbReference type="KEGG" id="acog:HWD57_00635"/>
<dbReference type="STRING" id="1453999.AW06_002604"/>
<proteinExistence type="predicted"/>
<protein>
    <submittedName>
        <fullName evidence="2">Anti-anti-sigma factor</fullName>
    </submittedName>
    <submittedName>
        <fullName evidence="3">STAS domain-containing protein</fullName>
    </submittedName>
</protein>
<dbReference type="Gene3D" id="3.30.750.24">
    <property type="entry name" value="STAS domain"/>
    <property type="match status" value="1"/>
</dbReference>
<dbReference type="AlphaFoldDB" id="A0A080M4U1"/>
<dbReference type="PROSITE" id="PS50801">
    <property type="entry name" value="STAS"/>
    <property type="match status" value="1"/>
</dbReference>
<dbReference type="Proteomes" id="UP000021315">
    <property type="component" value="Unassembled WGS sequence"/>
</dbReference>
<dbReference type="InterPro" id="IPR036513">
    <property type="entry name" value="STAS_dom_sf"/>
</dbReference>
<feature type="domain" description="STAS" evidence="1">
    <location>
        <begin position="14"/>
        <end position="129"/>
    </location>
</feature>
<keyword evidence="4" id="KW-1185">Reference proteome</keyword>
<dbReference type="InterPro" id="IPR002645">
    <property type="entry name" value="STAS_dom"/>
</dbReference>
<evidence type="ECO:0000313" key="5">
    <source>
        <dbReference type="Proteomes" id="UP000509684"/>
    </source>
</evidence>
<dbReference type="EMBL" id="CP058708">
    <property type="protein sequence ID" value="QLH48461.1"/>
    <property type="molecule type" value="Genomic_DNA"/>
</dbReference>
<organism evidence="2 4">
    <name type="scientific">Candidatus Accumulibacter cognatus</name>
    <dbReference type="NCBI Taxonomy" id="2954383"/>
    <lineage>
        <taxon>Bacteria</taxon>
        <taxon>Pseudomonadati</taxon>
        <taxon>Pseudomonadota</taxon>
        <taxon>Betaproteobacteria</taxon>
        <taxon>Candidatus Accumulibacter</taxon>
    </lineage>
</organism>
<name>A0A080M4U1_9PROT</name>
<dbReference type="CDD" id="cd07043">
    <property type="entry name" value="STAS_anti-anti-sigma_factors"/>
    <property type="match status" value="1"/>
</dbReference>
<accession>A0A7D5SIU1</accession>
<evidence type="ECO:0000259" key="1">
    <source>
        <dbReference type="PROSITE" id="PS50801"/>
    </source>
</evidence>
<evidence type="ECO:0000313" key="2">
    <source>
        <dbReference type="EMBL" id="KFB76337.1"/>
    </source>
</evidence>
<evidence type="ECO:0000313" key="4">
    <source>
        <dbReference type="Proteomes" id="UP000021315"/>
    </source>
</evidence>
<reference evidence="2 4" key="1">
    <citation type="submission" date="2014-02" db="EMBL/GenBank/DDBJ databases">
        <title>Expanding our view of genomic diversity in Candidatus Accumulibacter clades.</title>
        <authorList>
            <person name="Skennerton C.T."/>
            <person name="Barr J.J."/>
            <person name="Slater F.R."/>
            <person name="Bond P.L."/>
            <person name="Tyson G.W."/>
        </authorList>
    </citation>
    <scope>NUCLEOTIDE SEQUENCE [LARGE SCALE GENOMIC DNA]</scope>
    <source>
        <strain evidence="4">SK-02</strain>
    </source>
</reference>